<dbReference type="RefSeq" id="WP_263004689.1">
    <property type="nucleotide sequence ID" value="NZ_JAOTEM010000006.1"/>
</dbReference>
<comment type="caution">
    <text evidence="2">The sequence shown here is derived from an EMBL/GenBank/DDBJ whole genome shotgun (WGS) entry which is preliminary data.</text>
</comment>
<dbReference type="SUPFAM" id="SSF55729">
    <property type="entry name" value="Acyl-CoA N-acyltransferases (Nat)"/>
    <property type="match status" value="1"/>
</dbReference>
<dbReference type="PANTHER" id="PTHR43792">
    <property type="entry name" value="GNAT FAMILY, PUTATIVE (AFU_ORTHOLOGUE AFUA_3G00765)-RELATED-RELATED"/>
    <property type="match status" value="1"/>
</dbReference>
<dbReference type="Gene3D" id="3.40.630.30">
    <property type="match status" value="1"/>
</dbReference>
<dbReference type="Proteomes" id="UP001208649">
    <property type="component" value="Unassembled WGS sequence"/>
</dbReference>
<feature type="domain" description="N-acetyltransferase" evidence="1">
    <location>
        <begin position="23"/>
        <end position="176"/>
    </location>
</feature>
<dbReference type="PROSITE" id="PS51186">
    <property type="entry name" value="GNAT"/>
    <property type="match status" value="1"/>
</dbReference>
<organism evidence="2 3">
    <name type="scientific">Chryseobacterium edaphi</name>
    <dbReference type="NCBI Taxonomy" id="2976532"/>
    <lineage>
        <taxon>Bacteria</taxon>
        <taxon>Pseudomonadati</taxon>
        <taxon>Bacteroidota</taxon>
        <taxon>Flavobacteriia</taxon>
        <taxon>Flavobacteriales</taxon>
        <taxon>Weeksellaceae</taxon>
        <taxon>Chryseobacterium group</taxon>
        <taxon>Chryseobacterium</taxon>
    </lineage>
</organism>
<dbReference type="InterPro" id="IPR051531">
    <property type="entry name" value="N-acetyltransferase"/>
</dbReference>
<evidence type="ECO:0000313" key="2">
    <source>
        <dbReference type="EMBL" id="MCU7619132.1"/>
    </source>
</evidence>
<gene>
    <name evidence="2" type="ORF">NZ698_18285</name>
</gene>
<name>A0ABT2WAA5_9FLAO</name>
<dbReference type="Pfam" id="PF13302">
    <property type="entry name" value="Acetyltransf_3"/>
    <property type="match status" value="1"/>
</dbReference>
<evidence type="ECO:0000259" key="1">
    <source>
        <dbReference type="PROSITE" id="PS51186"/>
    </source>
</evidence>
<dbReference type="InterPro" id="IPR016181">
    <property type="entry name" value="Acyl_CoA_acyltransferase"/>
</dbReference>
<dbReference type="PANTHER" id="PTHR43792:SF9">
    <property type="entry name" value="RIBOSOMAL-PROTEIN-ALANINE ACETYLTRANSFERASE"/>
    <property type="match status" value="1"/>
</dbReference>
<sequence length="181" mass="21551">MTFETIETDRLILQKMDSKTMNQIFETKSENEIKNILGITSEEEFARHKKIYQYGYESYNQKMMNFKIIHKQSSQVIGNCGFHTWNPQHCRAEIGYDLNSDEFKNKGYMKETLKKVIEFGFREMKLNRIEALIDENNTPSRKLLDHFGFTKEGIVRGHYLVDGIFEDSVLYSLLKYEYERK</sequence>
<reference evidence="3" key="1">
    <citation type="submission" date="2023-07" db="EMBL/GenBank/DDBJ databases">
        <title>Chryseobacterium sp. strain PBS4-4 Genome sequencing and assembly.</title>
        <authorList>
            <person name="Jung Y."/>
        </authorList>
    </citation>
    <scope>NUCLEOTIDE SEQUENCE [LARGE SCALE GENOMIC DNA]</scope>
    <source>
        <strain evidence="3">PBS4-4</strain>
    </source>
</reference>
<proteinExistence type="predicted"/>
<evidence type="ECO:0000313" key="3">
    <source>
        <dbReference type="Proteomes" id="UP001208649"/>
    </source>
</evidence>
<accession>A0ABT2WAA5</accession>
<dbReference type="EMBL" id="JAOTEM010000006">
    <property type="protein sequence ID" value="MCU7619132.1"/>
    <property type="molecule type" value="Genomic_DNA"/>
</dbReference>
<keyword evidence="3" id="KW-1185">Reference proteome</keyword>
<dbReference type="InterPro" id="IPR000182">
    <property type="entry name" value="GNAT_dom"/>
</dbReference>
<protein>
    <submittedName>
        <fullName evidence="2">GNAT family N-acetyltransferase</fullName>
    </submittedName>
</protein>